<feature type="transmembrane region" description="Helical" evidence="1">
    <location>
        <begin position="131"/>
        <end position="152"/>
    </location>
</feature>
<accession>A0A4R3MKA6</accession>
<feature type="transmembrane region" description="Helical" evidence="1">
    <location>
        <begin position="21"/>
        <end position="42"/>
    </location>
</feature>
<evidence type="ECO:0000313" key="2">
    <source>
        <dbReference type="EMBL" id="TCT12219.1"/>
    </source>
</evidence>
<feature type="transmembrane region" description="Helical" evidence="1">
    <location>
        <begin position="391"/>
        <end position="413"/>
    </location>
</feature>
<dbReference type="Proteomes" id="UP000294902">
    <property type="component" value="Unassembled WGS sequence"/>
</dbReference>
<feature type="transmembrane region" description="Helical" evidence="1">
    <location>
        <begin position="270"/>
        <end position="287"/>
    </location>
</feature>
<sequence length="493" mass="56452">MNRKRSLKVKEIFSFLEVGIFYWRLLILPFAGVFLFVVSFSISENITFGKGVLSFSATFYTLFLLILGGWIGSFVRDKIINRNVIDLILLWPLNKRKKLFWIQLRSTWIPAILLILGAMIGGYFLEPSALGMLLNSLPYGLALAFFLSVLIWKGSYDVTEVGDFVGKVSYREEIGLSLLTTFLCFSPILLELLPFYVQNMVSIGLLLIGFVYRKSSKHEIQIGGGECNQSKSPENGKPQDLSFLKSIKNPMFRYFYYLEWDYIKKPIKSYLINIAAVSFIVLIYYAYTGLFSSNNDISNFHRSLFISLLVSYTSVFMHQGEQMMNNEMKILLPLSPIKKAITHLLNRILRPTAYAFLNIIGVVLIIGLSHRGLSLIIQQPYLPYGSLILEIFMYTLMLLPLSIAAFSLLDFILKGLMVVMQGLGFFKVCSLLNRGTFFFYFFPLLFLVVMRGEELPRIEIFIRHSAIPLYLGVFVLSQMGLYWTMKKIQVISS</sequence>
<evidence type="ECO:0000313" key="3">
    <source>
        <dbReference type="Proteomes" id="UP000294902"/>
    </source>
</evidence>
<dbReference type="RefSeq" id="WP_132253975.1">
    <property type="nucleotide sequence ID" value="NZ_SMAL01000013.1"/>
</dbReference>
<feature type="transmembrane region" description="Helical" evidence="1">
    <location>
        <begin position="353"/>
        <end position="371"/>
    </location>
</feature>
<keyword evidence="1" id="KW-0812">Transmembrane</keyword>
<feature type="transmembrane region" description="Helical" evidence="1">
    <location>
        <begin position="425"/>
        <end position="449"/>
    </location>
</feature>
<keyword evidence="1" id="KW-1133">Transmembrane helix</keyword>
<feature type="transmembrane region" description="Helical" evidence="1">
    <location>
        <begin position="196"/>
        <end position="212"/>
    </location>
</feature>
<organism evidence="2 3">
    <name type="scientific">Natranaerovirga pectinivora</name>
    <dbReference type="NCBI Taxonomy" id="682400"/>
    <lineage>
        <taxon>Bacteria</taxon>
        <taxon>Bacillati</taxon>
        <taxon>Bacillota</taxon>
        <taxon>Clostridia</taxon>
        <taxon>Lachnospirales</taxon>
        <taxon>Natranaerovirgaceae</taxon>
        <taxon>Natranaerovirga</taxon>
    </lineage>
</organism>
<feature type="transmembrane region" description="Helical" evidence="1">
    <location>
        <begin position="173"/>
        <end position="190"/>
    </location>
</feature>
<name>A0A4R3MKA6_9FIRM</name>
<comment type="caution">
    <text evidence="2">The sequence shown here is derived from an EMBL/GenBank/DDBJ whole genome shotgun (WGS) entry which is preliminary data.</text>
</comment>
<keyword evidence="1" id="KW-0472">Membrane</keyword>
<dbReference type="AlphaFoldDB" id="A0A4R3MKA6"/>
<reference evidence="2 3" key="1">
    <citation type="submission" date="2019-03" db="EMBL/GenBank/DDBJ databases">
        <title>Genomic Encyclopedia of Type Strains, Phase IV (KMG-IV): sequencing the most valuable type-strain genomes for metagenomic binning, comparative biology and taxonomic classification.</title>
        <authorList>
            <person name="Goeker M."/>
        </authorList>
    </citation>
    <scope>NUCLEOTIDE SEQUENCE [LARGE SCALE GENOMIC DNA]</scope>
    <source>
        <strain evidence="2 3">DSM 24629</strain>
    </source>
</reference>
<evidence type="ECO:0000256" key="1">
    <source>
        <dbReference type="SAM" id="Phobius"/>
    </source>
</evidence>
<dbReference type="OrthoDB" id="2078601at2"/>
<feature type="transmembrane region" description="Helical" evidence="1">
    <location>
        <begin position="106"/>
        <end position="125"/>
    </location>
</feature>
<keyword evidence="3" id="KW-1185">Reference proteome</keyword>
<gene>
    <name evidence="2" type="ORF">EDC18_11365</name>
</gene>
<proteinExistence type="predicted"/>
<protein>
    <submittedName>
        <fullName evidence="2">Uncharacterized protein</fullName>
    </submittedName>
</protein>
<feature type="transmembrane region" description="Helical" evidence="1">
    <location>
        <begin position="461"/>
        <end position="483"/>
    </location>
</feature>
<feature type="transmembrane region" description="Helical" evidence="1">
    <location>
        <begin position="299"/>
        <end position="318"/>
    </location>
</feature>
<feature type="transmembrane region" description="Helical" evidence="1">
    <location>
        <begin position="54"/>
        <end position="75"/>
    </location>
</feature>
<dbReference type="EMBL" id="SMAL01000013">
    <property type="protein sequence ID" value="TCT12219.1"/>
    <property type="molecule type" value="Genomic_DNA"/>
</dbReference>